<dbReference type="CDD" id="cd03801">
    <property type="entry name" value="GT4_PimA-like"/>
    <property type="match status" value="1"/>
</dbReference>
<protein>
    <submittedName>
        <fullName evidence="4">Uncharacterized protein</fullName>
    </submittedName>
</protein>
<feature type="domain" description="Glycosyl transferase family 1" evidence="2">
    <location>
        <begin position="216"/>
        <end position="373"/>
    </location>
</feature>
<evidence type="ECO:0000313" key="5">
    <source>
        <dbReference type="Proteomes" id="UP000184474"/>
    </source>
</evidence>
<proteinExistence type="predicted"/>
<dbReference type="PANTHER" id="PTHR46401">
    <property type="entry name" value="GLYCOSYLTRANSFERASE WBBK-RELATED"/>
    <property type="match status" value="1"/>
</dbReference>
<evidence type="ECO:0000256" key="1">
    <source>
        <dbReference type="ARBA" id="ARBA00022679"/>
    </source>
</evidence>
<keyword evidence="1" id="KW-0808">Transferase</keyword>
<dbReference type="STRING" id="156994.SAMN04488028_1154"/>
<dbReference type="GO" id="GO:0016757">
    <property type="term" value="F:glycosyltransferase activity"/>
    <property type="evidence" value="ECO:0007669"/>
    <property type="project" value="InterPro"/>
</dbReference>
<evidence type="ECO:0000259" key="3">
    <source>
        <dbReference type="Pfam" id="PF13439"/>
    </source>
</evidence>
<dbReference type="AlphaFoldDB" id="A0A1M6WTX1"/>
<dbReference type="PANTHER" id="PTHR46401:SF2">
    <property type="entry name" value="GLYCOSYLTRANSFERASE WBBK-RELATED"/>
    <property type="match status" value="1"/>
</dbReference>
<dbReference type="EMBL" id="FRAA01000015">
    <property type="protein sequence ID" value="SHK97197.1"/>
    <property type="molecule type" value="Genomic_DNA"/>
</dbReference>
<name>A0A1M6WTX1_REIAG</name>
<sequence>MLGPGEPSAKNSGLGIAAHEISQYLSHHSTLTIIQPDDMEALDAIENNISLSKQRVNLADFSDFNVISEISKVNIETAISPYWSDQNTSRTPNKQEALKLQNQLNDFSNQIAEAAGQVDYDAVYAHDWITFRAAIDIKRKLGKPLILHVHSLDYDRNCGNAGSWVFDLEKEAFQKADKIICVSHYSKDIINSHYGIPEDKIEVVHNGCKQQDYPSYKSPFKEKIVLFVGRLTGQKGPTKFLEIAEKVDELYPNSRFIMAGEGDLYKSLIEAGAHSAVASRFHITGYLQEPDMIKTYAMADVYCMPSVSEPFGLTALEAAAAKVPMVLSKNSGASEVLTSALTADFDDSDKFARHIVSLLKNEKVAHHIASENKSLLDTLTWDNSNKKIMRIIESTTS</sequence>
<gene>
    <name evidence="4" type="ORF">SAMN04488028_1154</name>
</gene>
<evidence type="ECO:0000259" key="2">
    <source>
        <dbReference type="Pfam" id="PF00534"/>
    </source>
</evidence>
<evidence type="ECO:0000313" key="4">
    <source>
        <dbReference type="EMBL" id="SHK97197.1"/>
    </source>
</evidence>
<dbReference type="GO" id="GO:0009103">
    <property type="term" value="P:lipopolysaccharide biosynthetic process"/>
    <property type="evidence" value="ECO:0007669"/>
    <property type="project" value="TreeGrafter"/>
</dbReference>
<accession>A0A1M6WTX1</accession>
<dbReference type="InterPro" id="IPR028098">
    <property type="entry name" value="Glyco_trans_4-like_N"/>
</dbReference>
<dbReference type="SUPFAM" id="SSF53756">
    <property type="entry name" value="UDP-Glycosyltransferase/glycogen phosphorylase"/>
    <property type="match status" value="1"/>
</dbReference>
<dbReference type="Pfam" id="PF13439">
    <property type="entry name" value="Glyco_transf_4"/>
    <property type="match status" value="1"/>
</dbReference>
<keyword evidence="5" id="KW-1185">Reference proteome</keyword>
<dbReference type="InterPro" id="IPR001296">
    <property type="entry name" value="Glyco_trans_1"/>
</dbReference>
<dbReference type="Proteomes" id="UP000184474">
    <property type="component" value="Unassembled WGS sequence"/>
</dbReference>
<dbReference type="Pfam" id="PF00534">
    <property type="entry name" value="Glycos_transf_1"/>
    <property type="match status" value="1"/>
</dbReference>
<dbReference type="Gene3D" id="3.40.50.2000">
    <property type="entry name" value="Glycogen Phosphorylase B"/>
    <property type="match status" value="2"/>
</dbReference>
<feature type="domain" description="Glycosyltransferase subfamily 4-like N-terminal" evidence="3">
    <location>
        <begin position="106"/>
        <end position="207"/>
    </location>
</feature>
<reference evidence="5" key="1">
    <citation type="submission" date="2016-11" db="EMBL/GenBank/DDBJ databases">
        <authorList>
            <person name="Varghese N."/>
            <person name="Submissions S."/>
        </authorList>
    </citation>
    <scope>NUCLEOTIDE SEQUENCE [LARGE SCALE GENOMIC DNA]</scope>
    <source>
        <strain evidence="5">DSM 26134</strain>
    </source>
</reference>
<organism evidence="4 5">
    <name type="scientific">Reichenbachiella agariperforans</name>
    <dbReference type="NCBI Taxonomy" id="156994"/>
    <lineage>
        <taxon>Bacteria</taxon>
        <taxon>Pseudomonadati</taxon>
        <taxon>Bacteroidota</taxon>
        <taxon>Cytophagia</taxon>
        <taxon>Cytophagales</taxon>
        <taxon>Reichenbachiellaceae</taxon>
        <taxon>Reichenbachiella</taxon>
    </lineage>
</organism>